<protein>
    <submittedName>
        <fullName evidence="1">Uncharacterized protein</fullName>
    </submittedName>
</protein>
<organism evidence="1 2">
    <name type="scientific">Trichonephila clavipes</name>
    <name type="common">Golden silk orbweaver</name>
    <name type="synonym">Nephila clavipes</name>
    <dbReference type="NCBI Taxonomy" id="2585209"/>
    <lineage>
        <taxon>Eukaryota</taxon>
        <taxon>Metazoa</taxon>
        <taxon>Ecdysozoa</taxon>
        <taxon>Arthropoda</taxon>
        <taxon>Chelicerata</taxon>
        <taxon>Arachnida</taxon>
        <taxon>Araneae</taxon>
        <taxon>Araneomorphae</taxon>
        <taxon>Entelegynae</taxon>
        <taxon>Araneoidea</taxon>
        <taxon>Nephilidae</taxon>
        <taxon>Trichonephila</taxon>
    </lineage>
</organism>
<sequence>MVVNSWPVSPSCGLDSWFERSSPLSWAPRYVGGNSIYGSLDVSDGLGKVTSERMSALSYFGGRLLRYEAA</sequence>
<evidence type="ECO:0000313" key="2">
    <source>
        <dbReference type="Proteomes" id="UP000887159"/>
    </source>
</evidence>
<accession>A0A8X6RGQ9</accession>
<dbReference type="AlphaFoldDB" id="A0A8X6RGQ9"/>
<name>A0A8X6RGQ9_TRICX</name>
<proteinExistence type="predicted"/>
<gene>
    <name evidence="1" type="ORF">TNCV_1589961</name>
</gene>
<dbReference type="Proteomes" id="UP000887159">
    <property type="component" value="Unassembled WGS sequence"/>
</dbReference>
<dbReference type="EMBL" id="BMAU01021175">
    <property type="protein sequence ID" value="GFX93820.1"/>
    <property type="molecule type" value="Genomic_DNA"/>
</dbReference>
<reference evidence="1" key="1">
    <citation type="submission" date="2020-08" db="EMBL/GenBank/DDBJ databases">
        <title>Multicomponent nature underlies the extraordinary mechanical properties of spider dragline silk.</title>
        <authorList>
            <person name="Kono N."/>
            <person name="Nakamura H."/>
            <person name="Mori M."/>
            <person name="Yoshida Y."/>
            <person name="Ohtoshi R."/>
            <person name="Malay A.D."/>
            <person name="Moran D.A.P."/>
            <person name="Tomita M."/>
            <person name="Numata K."/>
            <person name="Arakawa K."/>
        </authorList>
    </citation>
    <scope>NUCLEOTIDE SEQUENCE</scope>
</reference>
<evidence type="ECO:0000313" key="1">
    <source>
        <dbReference type="EMBL" id="GFX93820.1"/>
    </source>
</evidence>
<keyword evidence="2" id="KW-1185">Reference proteome</keyword>
<comment type="caution">
    <text evidence="1">The sequence shown here is derived from an EMBL/GenBank/DDBJ whole genome shotgun (WGS) entry which is preliminary data.</text>
</comment>